<sequence length="496" mass="56536">MAERLIGFIKEKSSAIITTVQEHVSSVTDTTGTLAKQKLLQTLISSGVVQSEHIRHALQIGIGHFLDCQIAKTAHTSEYIQREKFPAGGTQVTRPHSLPDFDIEAYGLDIFCTLMDIYGIDPLTLKEHVCEGELKEIVNPSNSGSLLYLTSDSTFLIKTVRDYDAKFIEQKFLNEYLNYVKRTPGTFISKLFGSFGYIPYLSEQTKITVDSFTLRFAIFQNFIPTKIEIHEKYDLKGSSYGRDANAQEKMKTSATFKDNDFREIHPKGLKLPKSVYYHLKEVLTRDVEFLEKLNIMDYSLLLTVHNMDNQVKPIRVTPLESLLGNVRDTFLIGMTQDIDQGDKKNKDEKPKLVLKFKKPIETLGLGFKEVSTYDTENSKEFGGIPAVNEKGERLLLFFGIIDLLQTFDICKVMQRSYQTVENREAVDDRSIVEADFYAKRFKEFLFESVFQPADDELKTHPISMNVFSLQSSSQKQSDQKSNQASVLNAFPDVHRL</sequence>
<dbReference type="InterPro" id="IPR023610">
    <property type="entry name" value="PInositol-4/5-P-5/4-kinase"/>
</dbReference>
<feature type="domain" description="PIPK" evidence="2">
    <location>
        <begin position="36"/>
        <end position="449"/>
    </location>
</feature>
<dbReference type="AlphaFoldDB" id="A0A815MKI0"/>
<accession>A0A815MKI0</accession>
<keyword evidence="1" id="KW-0808">Transferase</keyword>
<name>A0A815MKI0_9BILA</name>
<dbReference type="InterPro" id="IPR002498">
    <property type="entry name" value="PInositol-4-P-4/5-kinase_core"/>
</dbReference>
<dbReference type="Gene3D" id="3.30.800.10">
    <property type="entry name" value="Phosphatidylinositol Phosphate Kinase II Beta"/>
    <property type="match status" value="1"/>
</dbReference>
<dbReference type="SUPFAM" id="SSF56104">
    <property type="entry name" value="SAICAR synthase-like"/>
    <property type="match status" value="1"/>
</dbReference>
<evidence type="ECO:0000256" key="1">
    <source>
        <dbReference type="PROSITE-ProRule" id="PRU00781"/>
    </source>
</evidence>
<evidence type="ECO:0000259" key="2">
    <source>
        <dbReference type="PROSITE" id="PS51455"/>
    </source>
</evidence>
<protein>
    <recommendedName>
        <fullName evidence="2">PIPK domain-containing protein</fullName>
    </recommendedName>
</protein>
<dbReference type="GO" id="GO:0005886">
    <property type="term" value="C:plasma membrane"/>
    <property type="evidence" value="ECO:0007669"/>
    <property type="project" value="TreeGrafter"/>
</dbReference>
<evidence type="ECO:0000313" key="4">
    <source>
        <dbReference type="Proteomes" id="UP000663832"/>
    </source>
</evidence>
<dbReference type="OrthoDB" id="70770at2759"/>
<dbReference type="InterPro" id="IPR027483">
    <property type="entry name" value="PInositol-4-P-4/5-kinase_C_sf"/>
</dbReference>
<keyword evidence="1" id="KW-0418">Kinase</keyword>
<dbReference type="GO" id="GO:0016308">
    <property type="term" value="F:1-phosphatidylinositol-4-phosphate 5-kinase activity"/>
    <property type="evidence" value="ECO:0007669"/>
    <property type="project" value="TreeGrafter"/>
</dbReference>
<dbReference type="Proteomes" id="UP000663832">
    <property type="component" value="Unassembled WGS sequence"/>
</dbReference>
<keyword evidence="1" id="KW-0547">Nucleotide-binding</keyword>
<dbReference type="EMBL" id="CAJNOM010000408">
    <property type="protein sequence ID" value="CAF1420822.1"/>
    <property type="molecule type" value="Genomic_DNA"/>
</dbReference>
<organism evidence="3 4">
    <name type="scientific">Adineta steineri</name>
    <dbReference type="NCBI Taxonomy" id="433720"/>
    <lineage>
        <taxon>Eukaryota</taxon>
        <taxon>Metazoa</taxon>
        <taxon>Spiralia</taxon>
        <taxon>Gnathifera</taxon>
        <taxon>Rotifera</taxon>
        <taxon>Eurotatoria</taxon>
        <taxon>Bdelloidea</taxon>
        <taxon>Adinetida</taxon>
        <taxon>Adinetidae</taxon>
        <taxon>Adineta</taxon>
    </lineage>
</organism>
<proteinExistence type="predicted"/>
<reference evidence="3" key="1">
    <citation type="submission" date="2021-02" db="EMBL/GenBank/DDBJ databases">
        <authorList>
            <person name="Nowell W R."/>
        </authorList>
    </citation>
    <scope>NUCLEOTIDE SEQUENCE</scope>
</reference>
<dbReference type="GO" id="GO:0046854">
    <property type="term" value="P:phosphatidylinositol phosphate biosynthetic process"/>
    <property type="evidence" value="ECO:0007669"/>
    <property type="project" value="TreeGrafter"/>
</dbReference>
<dbReference type="PANTHER" id="PTHR23086:SF101">
    <property type="entry name" value="LP03320P-RELATED"/>
    <property type="match status" value="1"/>
</dbReference>
<keyword evidence="4" id="KW-1185">Reference proteome</keyword>
<comment type="caution">
    <text evidence="3">The sequence shown here is derived from an EMBL/GenBank/DDBJ whole genome shotgun (WGS) entry which is preliminary data.</text>
</comment>
<dbReference type="InterPro" id="IPR027484">
    <property type="entry name" value="PInositol-4-P-5-kinase_N"/>
</dbReference>
<dbReference type="PROSITE" id="PS51455">
    <property type="entry name" value="PIPK"/>
    <property type="match status" value="1"/>
</dbReference>
<evidence type="ECO:0000313" key="3">
    <source>
        <dbReference type="EMBL" id="CAF1420822.1"/>
    </source>
</evidence>
<dbReference type="Gene3D" id="3.30.810.10">
    <property type="entry name" value="2-Layer Sandwich"/>
    <property type="match status" value="1"/>
</dbReference>
<dbReference type="PANTHER" id="PTHR23086">
    <property type="entry name" value="PHOSPHATIDYLINOSITOL-4-PHOSPHATE 5-KINASE"/>
    <property type="match status" value="1"/>
</dbReference>
<dbReference type="GO" id="GO:0005524">
    <property type="term" value="F:ATP binding"/>
    <property type="evidence" value="ECO:0007669"/>
    <property type="project" value="UniProtKB-UniRule"/>
</dbReference>
<gene>
    <name evidence="3" type="ORF">QVE165_LOCUS38233</name>
</gene>
<dbReference type="SMART" id="SM00330">
    <property type="entry name" value="PIPKc"/>
    <property type="match status" value="1"/>
</dbReference>
<dbReference type="Pfam" id="PF01504">
    <property type="entry name" value="PIP5K"/>
    <property type="match status" value="1"/>
</dbReference>
<keyword evidence="1" id="KW-0067">ATP-binding</keyword>